<dbReference type="AlphaFoldDB" id="A0A518D4P2"/>
<reference evidence="2 3" key="1">
    <citation type="submission" date="2019-02" db="EMBL/GenBank/DDBJ databases">
        <title>Deep-cultivation of Planctomycetes and their phenomic and genomic characterization uncovers novel biology.</title>
        <authorList>
            <person name="Wiegand S."/>
            <person name="Jogler M."/>
            <person name="Boedeker C."/>
            <person name="Pinto D."/>
            <person name="Vollmers J."/>
            <person name="Rivas-Marin E."/>
            <person name="Kohn T."/>
            <person name="Peeters S.H."/>
            <person name="Heuer A."/>
            <person name="Rast P."/>
            <person name="Oberbeckmann S."/>
            <person name="Bunk B."/>
            <person name="Jeske O."/>
            <person name="Meyerdierks A."/>
            <person name="Storesund J.E."/>
            <person name="Kallscheuer N."/>
            <person name="Luecker S."/>
            <person name="Lage O.M."/>
            <person name="Pohl T."/>
            <person name="Merkel B.J."/>
            <person name="Hornburger P."/>
            <person name="Mueller R.-W."/>
            <person name="Bruemmer F."/>
            <person name="Labrenz M."/>
            <person name="Spormann A.M."/>
            <person name="Op den Camp H."/>
            <person name="Overmann J."/>
            <person name="Amann R."/>
            <person name="Jetten M.S.M."/>
            <person name="Mascher T."/>
            <person name="Medema M.H."/>
            <person name="Devos D.P."/>
            <person name="Kaster A.-K."/>
            <person name="Ovreas L."/>
            <person name="Rohde M."/>
            <person name="Galperin M.Y."/>
            <person name="Jogler C."/>
        </authorList>
    </citation>
    <scope>NUCLEOTIDE SEQUENCE [LARGE SCALE GENOMIC DNA]</scope>
    <source>
        <strain evidence="2 3">Pla163</strain>
    </source>
</reference>
<dbReference type="RefSeq" id="WP_419186098.1">
    <property type="nucleotide sequence ID" value="NZ_CP036290.1"/>
</dbReference>
<gene>
    <name evidence="2" type="ORF">Pla163_35930</name>
</gene>
<dbReference type="EMBL" id="CP036290">
    <property type="protein sequence ID" value="QDU86442.1"/>
    <property type="molecule type" value="Genomic_DNA"/>
</dbReference>
<evidence type="ECO:0000313" key="3">
    <source>
        <dbReference type="Proteomes" id="UP000319342"/>
    </source>
</evidence>
<proteinExistence type="predicted"/>
<evidence type="ECO:0000256" key="1">
    <source>
        <dbReference type="SAM" id="SignalP"/>
    </source>
</evidence>
<organism evidence="2 3">
    <name type="scientific">Rohdeia mirabilis</name>
    <dbReference type="NCBI Taxonomy" id="2528008"/>
    <lineage>
        <taxon>Bacteria</taxon>
        <taxon>Pseudomonadati</taxon>
        <taxon>Planctomycetota</taxon>
        <taxon>Planctomycetia</taxon>
        <taxon>Planctomycetia incertae sedis</taxon>
        <taxon>Rohdeia</taxon>
    </lineage>
</organism>
<name>A0A518D4P2_9BACT</name>
<keyword evidence="1" id="KW-0732">Signal</keyword>
<evidence type="ECO:0000313" key="2">
    <source>
        <dbReference type="EMBL" id="QDU86442.1"/>
    </source>
</evidence>
<protein>
    <recommendedName>
        <fullName evidence="4">Secreted protein</fullName>
    </recommendedName>
</protein>
<dbReference type="Proteomes" id="UP000319342">
    <property type="component" value="Chromosome"/>
</dbReference>
<sequence length="269" mass="28833" precursor="true">MMHRTKTLTILAAALALTGAFTVGRLTAPVAEAPGPKWLAPTPDVGAVLPEPEVQLAHDRRALVADVERPGGPDLSAGAVEGPAVTEAEEELGALAQRYPLLVGLVEFDDVPFAEVDLDELRGLEFMHLLRSVRAAAATEEAAAIAAIPEPLRRTVSRSVAESEIANGPEVYFAKLPTTKAAAFGSATYVELTEDLTPVLRQLRDLSVEVHTHPAYETYKLGWAGHCEETRTPLPIVEWRAEKWGARLVGYDAAGTVLATSDSKWLGMP</sequence>
<feature type="signal peptide" evidence="1">
    <location>
        <begin position="1"/>
        <end position="22"/>
    </location>
</feature>
<keyword evidence="3" id="KW-1185">Reference proteome</keyword>
<evidence type="ECO:0008006" key="4">
    <source>
        <dbReference type="Google" id="ProtNLM"/>
    </source>
</evidence>
<accession>A0A518D4P2</accession>
<feature type="chain" id="PRO_5021697045" description="Secreted protein" evidence="1">
    <location>
        <begin position="23"/>
        <end position="269"/>
    </location>
</feature>